<dbReference type="PRINTS" id="PR01375">
    <property type="entry name" value="BACINVASINB"/>
</dbReference>
<dbReference type="Gene3D" id="1.20.120.330">
    <property type="entry name" value="Nucleotidyltransferases domain 2"/>
    <property type="match status" value="2"/>
</dbReference>
<evidence type="ECO:0000259" key="12">
    <source>
        <dbReference type="Pfam" id="PF04888"/>
    </source>
</evidence>
<comment type="subcellular location">
    <subcellularLocation>
        <location evidence="1">Host membrane</location>
        <topology evidence="1">Multi-pass membrane protein</topology>
    </subcellularLocation>
    <subcellularLocation>
        <location evidence="2">Secreted</location>
    </subcellularLocation>
</comment>
<dbReference type="EMBL" id="DAAXOJ010000008">
    <property type="protein sequence ID" value="HAG1892153.1"/>
    <property type="molecule type" value="Genomic_DNA"/>
</dbReference>
<reference evidence="14" key="2">
    <citation type="submission" date="2020-02" db="EMBL/GenBank/DDBJ databases">
        <authorList>
            <consortium name="NCBI Pathogen Detection Project"/>
        </authorList>
    </citation>
    <scope>NUCLEOTIDE SEQUENCE</scope>
    <source>
        <strain evidence="14">MA.CK_94/00000542</strain>
    </source>
</reference>
<dbReference type="InterPro" id="IPR006972">
    <property type="entry name" value="BipB-like_C"/>
</dbReference>
<evidence type="ECO:0000256" key="3">
    <source>
        <dbReference type="ARBA" id="ARBA00022525"/>
    </source>
</evidence>
<keyword evidence="4 11" id="KW-0812">Transmembrane</keyword>
<dbReference type="InterPro" id="IPR003895">
    <property type="entry name" value="T3SS_SctE/BipB"/>
</dbReference>
<dbReference type="InterPro" id="IPR032391">
    <property type="entry name" value="IpaB/BipB/SctE_N"/>
</dbReference>
<feature type="domain" description="IpaB/BipB/SctE N-terminal" evidence="13">
    <location>
        <begin position="82"/>
        <end position="233"/>
    </location>
</feature>
<reference evidence="14" key="1">
    <citation type="journal article" date="2018" name="Genome Biol.">
        <title>SKESA: strategic k-mer extension for scrupulous assemblies.</title>
        <authorList>
            <person name="Souvorov A."/>
            <person name="Agarwala R."/>
            <person name="Lipman D.J."/>
        </authorList>
    </citation>
    <scope>NUCLEOTIDE SEQUENCE</scope>
    <source>
        <strain evidence="14">MA.CK_94/00000542</strain>
    </source>
</reference>
<evidence type="ECO:0000256" key="10">
    <source>
        <dbReference type="SAM" id="Coils"/>
    </source>
</evidence>
<evidence type="ECO:0000313" key="14">
    <source>
        <dbReference type="EMBL" id="HAG1892153.1"/>
    </source>
</evidence>
<dbReference type="Pfam" id="PF04888">
    <property type="entry name" value="SseC"/>
    <property type="match status" value="1"/>
</dbReference>
<keyword evidence="8 11" id="KW-0472">Membrane</keyword>
<evidence type="ECO:0000256" key="1">
    <source>
        <dbReference type="ARBA" id="ARBA00004301"/>
    </source>
</evidence>
<evidence type="ECO:0000256" key="7">
    <source>
        <dbReference type="ARBA" id="ARBA00023026"/>
    </source>
</evidence>
<keyword evidence="7" id="KW-0843">Virulence</keyword>
<evidence type="ECO:0000256" key="4">
    <source>
        <dbReference type="ARBA" id="ARBA00022692"/>
    </source>
</evidence>
<evidence type="ECO:0000256" key="6">
    <source>
        <dbReference type="ARBA" id="ARBA00022989"/>
    </source>
</evidence>
<sequence>MSTPIIHDRSIYISNKSSSLASAAFESVRKDGRFMQAADNVLKDLLNVQLTESKTGRAEKTDPSSVPLRAPVMSRQDKLNTEGQLTLLLGRLASLMGETSVSEFASRLETRLAMIESRKKKGEKLSDTFKSVLEQAHSAMDLYEKKMEILEKAKEMHSENTANLELAEKKFNNLSPDEPGYDLLQKEVESVRNECSVSKKNLEIALSSANAAHSEARDKTQQLDRITSQMQGTFLTVNQTDKNQTDNLNSISRFTMLLSIFIELVGKNNEESLNNDMALFRTLQESRKDEMLRKSEEHQEETRKAEALNRTMGCIGKIVGALITVGSVIAAVFSGGAALGLAAVGLSLMLADGIVKAATGTSFIQQALNPVVQYVLKPLMDIIGKAISEVLKGIGVDKNMAEMVGNIMGAIVSAIATVAVVVAVAVFGKSAVSTLGNILNKMFGESIKKLLPDVIKHVMQNSSKILTQGMQRITGRPGGEVIGNALNKTVLGMSSANTAVQSGAGVAEGVFLKKASDAFADFTLARFSGEQLQQWLKQAVELFGNNSKIALELQKTLSSVIQQHSEASRFISRQIRG</sequence>
<gene>
    <name evidence="14" type="ORF">G8W59_004218</name>
</gene>
<accession>A0A759KBI1</accession>
<dbReference type="GO" id="GO:0005576">
    <property type="term" value="C:extracellular region"/>
    <property type="evidence" value="ECO:0007669"/>
    <property type="project" value="UniProtKB-SubCell"/>
</dbReference>
<evidence type="ECO:0000256" key="5">
    <source>
        <dbReference type="ARBA" id="ARBA00022870"/>
    </source>
</evidence>
<evidence type="ECO:0000256" key="2">
    <source>
        <dbReference type="ARBA" id="ARBA00004613"/>
    </source>
</evidence>
<protein>
    <submittedName>
        <fullName evidence="14">YopB/SseC family type III secretion system translocon subunit</fullName>
    </submittedName>
</protein>
<proteinExistence type="inferred from homology"/>
<evidence type="ECO:0000259" key="13">
    <source>
        <dbReference type="Pfam" id="PF16535"/>
    </source>
</evidence>
<evidence type="ECO:0000256" key="9">
    <source>
        <dbReference type="ARBA" id="ARBA00035640"/>
    </source>
</evidence>
<organism evidence="14">
    <name type="scientific">Salmonella enterica</name>
    <name type="common">Salmonella choleraesuis</name>
    <dbReference type="NCBI Taxonomy" id="28901"/>
    <lineage>
        <taxon>Bacteria</taxon>
        <taxon>Pseudomonadati</taxon>
        <taxon>Pseudomonadota</taxon>
        <taxon>Gammaproteobacteria</taxon>
        <taxon>Enterobacterales</taxon>
        <taxon>Enterobacteriaceae</taxon>
        <taxon>Salmonella</taxon>
    </lineage>
</organism>
<comment type="caution">
    <text evidence="14">The sequence shown here is derived from an EMBL/GenBank/DDBJ whole genome shotgun (WGS) entry which is preliminary data.</text>
</comment>
<comment type="similarity">
    <text evidence="9">Belongs to the SctE/SipB/YopB family.</text>
</comment>
<feature type="transmembrane region" description="Helical" evidence="11">
    <location>
        <begin position="318"/>
        <end position="344"/>
    </location>
</feature>
<dbReference type="AlphaFoldDB" id="A0A759KBI1"/>
<dbReference type="GO" id="GO:0033644">
    <property type="term" value="C:host cell membrane"/>
    <property type="evidence" value="ECO:0007669"/>
    <property type="project" value="UniProtKB-SubCell"/>
</dbReference>
<evidence type="ECO:0000256" key="8">
    <source>
        <dbReference type="ARBA" id="ARBA00023136"/>
    </source>
</evidence>
<evidence type="ECO:0000256" key="11">
    <source>
        <dbReference type="SAM" id="Phobius"/>
    </source>
</evidence>
<dbReference type="GO" id="GO:0016020">
    <property type="term" value="C:membrane"/>
    <property type="evidence" value="ECO:0007669"/>
    <property type="project" value="InterPro"/>
</dbReference>
<feature type="domain" description="Translocator protein BipB-like C-terminal" evidence="12">
    <location>
        <begin position="261"/>
        <end position="574"/>
    </location>
</feature>
<keyword evidence="10" id="KW-0175">Coiled coil</keyword>
<feature type="coiled-coil region" evidence="10">
    <location>
        <begin position="133"/>
        <end position="219"/>
    </location>
</feature>
<feature type="transmembrane region" description="Helical" evidence="11">
    <location>
        <begin position="407"/>
        <end position="427"/>
    </location>
</feature>
<name>A0A759KBI1_SALER</name>
<keyword evidence="3" id="KW-0964">Secreted</keyword>
<dbReference type="Pfam" id="PF16535">
    <property type="entry name" value="T3SSipB"/>
    <property type="match status" value="1"/>
</dbReference>
<keyword evidence="6 11" id="KW-1133">Transmembrane helix</keyword>
<keyword evidence="5" id="KW-1043">Host membrane</keyword>